<evidence type="ECO:0000313" key="3">
    <source>
        <dbReference type="Proteomes" id="UP000050909"/>
    </source>
</evidence>
<keyword evidence="1" id="KW-0812">Transmembrane</keyword>
<keyword evidence="1" id="KW-1133">Transmembrane helix</keyword>
<sequence length="164" mass="18713">MNKQFKRLVDGFLIALVAIPILLVIALIVAAVLLLGGTTATIAVGVVLLILLLVPVIIVVTLVVVYFYTSRTQKIRVNTPEQKYHFVFHDVIKMRDMLRVIWQFVKEERQTGSSWSRAIRRGYLHFVNTEFKDYFGELIKVNYGLDAYDAFMAARLSDLEVSFS</sequence>
<organism evidence="2 3">
    <name type="scientific">Amylolactobacillus amylotrophicus DSM 20534</name>
    <dbReference type="NCBI Taxonomy" id="1423722"/>
    <lineage>
        <taxon>Bacteria</taxon>
        <taxon>Bacillati</taxon>
        <taxon>Bacillota</taxon>
        <taxon>Bacilli</taxon>
        <taxon>Lactobacillales</taxon>
        <taxon>Lactobacillaceae</taxon>
        <taxon>Amylolactobacillus</taxon>
    </lineage>
</organism>
<dbReference type="PATRIC" id="fig|1423722.3.peg.381"/>
<dbReference type="AlphaFoldDB" id="A0A0R1GX65"/>
<feature type="transmembrane region" description="Helical" evidence="1">
    <location>
        <begin position="12"/>
        <end position="36"/>
    </location>
</feature>
<dbReference type="EMBL" id="AZCV01000001">
    <property type="protein sequence ID" value="KRK38686.1"/>
    <property type="molecule type" value="Genomic_DNA"/>
</dbReference>
<keyword evidence="3" id="KW-1185">Reference proteome</keyword>
<keyword evidence="1" id="KW-0472">Membrane</keyword>
<proteinExistence type="predicted"/>
<feature type="transmembrane region" description="Helical" evidence="1">
    <location>
        <begin position="42"/>
        <end position="68"/>
    </location>
</feature>
<dbReference type="Proteomes" id="UP000050909">
    <property type="component" value="Unassembled WGS sequence"/>
</dbReference>
<accession>A0A0R1GX65</accession>
<gene>
    <name evidence="2" type="ORF">FC62_GL000374</name>
</gene>
<reference evidence="2 3" key="1">
    <citation type="journal article" date="2015" name="Genome Announc.">
        <title>Expanding the biotechnology potential of lactobacilli through comparative genomics of 213 strains and associated genera.</title>
        <authorList>
            <person name="Sun Z."/>
            <person name="Harris H.M."/>
            <person name="McCann A."/>
            <person name="Guo C."/>
            <person name="Argimon S."/>
            <person name="Zhang W."/>
            <person name="Yang X."/>
            <person name="Jeffery I.B."/>
            <person name="Cooney J.C."/>
            <person name="Kagawa T.F."/>
            <person name="Liu W."/>
            <person name="Song Y."/>
            <person name="Salvetti E."/>
            <person name="Wrobel A."/>
            <person name="Rasinkangas P."/>
            <person name="Parkhill J."/>
            <person name="Rea M.C."/>
            <person name="O'Sullivan O."/>
            <person name="Ritari J."/>
            <person name="Douillard F.P."/>
            <person name="Paul Ross R."/>
            <person name="Yang R."/>
            <person name="Briner A.E."/>
            <person name="Felis G.E."/>
            <person name="de Vos W.M."/>
            <person name="Barrangou R."/>
            <person name="Klaenhammer T.R."/>
            <person name="Caufield P.W."/>
            <person name="Cui Y."/>
            <person name="Zhang H."/>
            <person name="O'Toole P.W."/>
        </authorList>
    </citation>
    <scope>NUCLEOTIDE SEQUENCE [LARGE SCALE GENOMIC DNA]</scope>
    <source>
        <strain evidence="2 3">DSM 20534</strain>
    </source>
</reference>
<protein>
    <submittedName>
        <fullName evidence="2">Uncharacterized protein</fullName>
    </submittedName>
</protein>
<evidence type="ECO:0000313" key="2">
    <source>
        <dbReference type="EMBL" id="KRK38686.1"/>
    </source>
</evidence>
<dbReference type="RefSeq" id="WP_054745290.1">
    <property type="nucleotide sequence ID" value="NZ_AZCV01000001.1"/>
</dbReference>
<comment type="caution">
    <text evidence="2">The sequence shown here is derived from an EMBL/GenBank/DDBJ whole genome shotgun (WGS) entry which is preliminary data.</text>
</comment>
<evidence type="ECO:0000256" key="1">
    <source>
        <dbReference type="SAM" id="Phobius"/>
    </source>
</evidence>
<name>A0A0R1GX65_9LACO</name>